<accession>A0A419WTD4</accession>
<comment type="caution">
    <text evidence="2">The sequence shown here is derived from an EMBL/GenBank/DDBJ whole genome shotgun (WGS) entry which is preliminary data.</text>
</comment>
<reference evidence="2 3" key="1">
    <citation type="submission" date="2018-09" db="EMBL/GenBank/DDBJ databases">
        <title>Genomic Encyclopedia of Archaeal and Bacterial Type Strains, Phase II (KMG-II): from individual species to whole genera.</title>
        <authorList>
            <person name="Goeker M."/>
        </authorList>
    </citation>
    <scope>NUCLEOTIDE SEQUENCE [LARGE SCALE GENOMIC DNA]</scope>
    <source>
        <strain evidence="2 3">DSM 21950</strain>
    </source>
</reference>
<dbReference type="SMART" id="SM01321">
    <property type="entry name" value="Y1_Tnp"/>
    <property type="match status" value="1"/>
</dbReference>
<dbReference type="Pfam" id="PF08259">
    <property type="entry name" value="Periviscerokin"/>
    <property type="match status" value="1"/>
</dbReference>
<gene>
    <name evidence="2" type="ORF">BXY64_3583</name>
</gene>
<feature type="domain" description="Transposase IS200-like" evidence="1">
    <location>
        <begin position="42"/>
        <end position="230"/>
    </location>
</feature>
<dbReference type="InterPro" id="IPR036515">
    <property type="entry name" value="Transposase_17_sf"/>
</dbReference>
<dbReference type="InterPro" id="IPR013231">
    <property type="entry name" value="Periviscerokinin"/>
</dbReference>
<keyword evidence="3" id="KW-1185">Reference proteome</keyword>
<evidence type="ECO:0000313" key="3">
    <source>
        <dbReference type="Proteomes" id="UP000284531"/>
    </source>
</evidence>
<dbReference type="AlphaFoldDB" id="A0A419WTD4"/>
<dbReference type="InterPro" id="IPR002686">
    <property type="entry name" value="Transposase_17"/>
</dbReference>
<dbReference type="GO" id="GO:0043565">
    <property type="term" value="F:sequence-specific DNA binding"/>
    <property type="evidence" value="ECO:0007669"/>
    <property type="project" value="TreeGrafter"/>
</dbReference>
<dbReference type="SUPFAM" id="SSF143422">
    <property type="entry name" value="Transposase IS200-like"/>
    <property type="match status" value="1"/>
</dbReference>
<dbReference type="EMBL" id="RAPQ01000011">
    <property type="protein sequence ID" value="RKD98720.1"/>
    <property type="molecule type" value="Genomic_DNA"/>
</dbReference>
<dbReference type="Gene3D" id="3.30.70.1290">
    <property type="entry name" value="Transposase IS200-like"/>
    <property type="match status" value="1"/>
</dbReference>
<organism evidence="2 3">
    <name type="scientific">Marinifilum flexuosum</name>
    <dbReference type="NCBI Taxonomy" id="1117708"/>
    <lineage>
        <taxon>Bacteria</taxon>
        <taxon>Pseudomonadati</taxon>
        <taxon>Bacteroidota</taxon>
        <taxon>Bacteroidia</taxon>
        <taxon>Marinilabiliales</taxon>
        <taxon>Marinifilaceae</taxon>
    </lineage>
</organism>
<dbReference type="GO" id="GO:0006313">
    <property type="term" value="P:DNA transposition"/>
    <property type="evidence" value="ECO:0007669"/>
    <property type="project" value="InterPro"/>
</dbReference>
<evidence type="ECO:0000259" key="1">
    <source>
        <dbReference type="SMART" id="SM01321"/>
    </source>
</evidence>
<sequence length="242" mass="28047">MDTPGRDAMHRVSTGKTSKIMTQKFQNKYRIASARLKDWDYGSNAIYFVTICTQNREHYFGEIINGKMQLNAIGELVQKEWIKTPELRPDMNLELGEFVVMPNHFHAIITIGKNKYNTRRDAMPRVSYENESESGLIAMPRVLNKNEQKDARHGVSTFDQTKNNKDARHGVSTFGAQSKNLASIIRGFKSSVTTVARKINPKFAWQTRFHDHIIRDFDSYHRIEQYIQNNPASWKEDEYTSP</sequence>
<dbReference type="InterPro" id="IPR052715">
    <property type="entry name" value="RAYT_transposase"/>
</dbReference>
<dbReference type="PANTHER" id="PTHR36966:SF1">
    <property type="entry name" value="REP-ASSOCIATED TYROSINE TRANSPOSASE"/>
    <property type="match status" value="1"/>
</dbReference>
<dbReference type="PANTHER" id="PTHR36966">
    <property type="entry name" value="REP-ASSOCIATED TYROSINE TRANSPOSASE"/>
    <property type="match status" value="1"/>
</dbReference>
<dbReference type="GO" id="GO:0004803">
    <property type="term" value="F:transposase activity"/>
    <property type="evidence" value="ECO:0007669"/>
    <property type="project" value="InterPro"/>
</dbReference>
<dbReference type="Proteomes" id="UP000284531">
    <property type="component" value="Unassembled WGS sequence"/>
</dbReference>
<protein>
    <recommendedName>
        <fullName evidence="1">Transposase IS200-like domain-containing protein</fullName>
    </recommendedName>
</protein>
<proteinExistence type="predicted"/>
<name>A0A419WTD4_9BACT</name>
<evidence type="ECO:0000313" key="2">
    <source>
        <dbReference type="EMBL" id="RKD98720.1"/>
    </source>
</evidence>